<accession>A0A9X4XMF4</accession>
<dbReference type="Proteomes" id="UP000438991">
    <property type="component" value="Unassembled WGS sequence"/>
</dbReference>
<dbReference type="InterPro" id="IPR002104">
    <property type="entry name" value="Integrase_catalytic"/>
</dbReference>
<gene>
    <name evidence="6" type="ORF">GJ689_16705</name>
</gene>
<organism evidence="6 7">
    <name type="scientific">Rhodoplanes serenus</name>
    <dbReference type="NCBI Taxonomy" id="200615"/>
    <lineage>
        <taxon>Bacteria</taxon>
        <taxon>Pseudomonadati</taxon>
        <taxon>Pseudomonadota</taxon>
        <taxon>Alphaproteobacteria</taxon>
        <taxon>Hyphomicrobiales</taxon>
        <taxon>Nitrobacteraceae</taxon>
        <taxon>Rhodoplanes</taxon>
    </lineage>
</organism>
<dbReference type="InterPro" id="IPR050090">
    <property type="entry name" value="Tyrosine_recombinase_XerCD"/>
</dbReference>
<dbReference type="Gene3D" id="1.10.443.10">
    <property type="entry name" value="Intergrase catalytic core"/>
    <property type="match status" value="1"/>
</dbReference>
<sequence length="358" mass="39325">MPDMPPARLPHLVRQVTRHGRVVWYVRIGHGPRVRLRASYGSPEFMAEYAAAVAAGAPASQAKPIAGTLGWLIDRYRETAAWSGLSLATRRQREAILRQMTASAGGEPLMRITRKAVAAGIDRRRETPHQARHYLDTLRGLYAWAIGAELVASDPTAGLKPPRRPRGSGFVMWTADDVARFEARWPRGTRERVAFDVLRFTGLRRGDAVRLGRPHVRAGIISIQTEKTGEWVTIAVAPELAATLERGPIGELTYIAGERGRPMAKESFGNWFAEACRSARVTKSAHGLRKLFATQLAERGATTNELEAACGWRGGRMASHYTEAANRERLGLAASQRLGTDTEQKNPSPVSANPSPKK</sequence>
<dbReference type="SUPFAM" id="SSF56349">
    <property type="entry name" value="DNA breaking-rejoining enzymes"/>
    <property type="match status" value="1"/>
</dbReference>
<keyword evidence="3" id="KW-0233">DNA recombination</keyword>
<evidence type="ECO:0000313" key="7">
    <source>
        <dbReference type="Proteomes" id="UP000438991"/>
    </source>
</evidence>
<dbReference type="PROSITE" id="PS51898">
    <property type="entry name" value="TYR_RECOMBINASE"/>
    <property type="match status" value="1"/>
</dbReference>
<proteinExistence type="predicted"/>
<feature type="region of interest" description="Disordered" evidence="4">
    <location>
        <begin position="329"/>
        <end position="358"/>
    </location>
</feature>
<dbReference type="Gene3D" id="1.10.150.130">
    <property type="match status" value="1"/>
</dbReference>
<dbReference type="InterPro" id="IPR013762">
    <property type="entry name" value="Integrase-like_cat_sf"/>
</dbReference>
<feature type="domain" description="Tyr recombinase" evidence="5">
    <location>
        <begin position="168"/>
        <end position="335"/>
    </location>
</feature>
<evidence type="ECO:0000256" key="1">
    <source>
        <dbReference type="ARBA" id="ARBA00022908"/>
    </source>
</evidence>
<dbReference type="InterPro" id="IPR010998">
    <property type="entry name" value="Integrase_recombinase_N"/>
</dbReference>
<dbReference type="GO" id="GO:0006310">
    <property type="term" value="P:DNA recombination"/>
    <property type="evidence" value="ECO:0007669"/>
    <property type="project" value="UniProtKB-KW"/>
</dbReference>
<dbReference type="InterPro" id="IPR011010">
    <property type="entry name" value="DNA_brk_join_enz"/>
</dbReference>
<evidence type="ECO:0000256" key="3">
    <source>
        <dbReference type="ARBA" id="ARBA00023172"/>
    </source>
</evidence>
<keyword evidence="2" id="KW-0238">DNA-binding</keyword>
<evidence type="ECO:0000313" key="6">
    <source>
        <dbReference type="EMBL" id="MTW17850.1"/>
    </source>
</evidence>
<dbReference type="GO" id="GO:0003677">
    <property type="term" value="F:DNA binding"/>
    <property type="evidence" value="ECO:0007669"/>
    <property type="project" value="UniProtKB-KW"/>
</dbReference>
<dbReference type="Pfam" id="PF00589">
    <property type="entry name" value="Phage_integrase"/>
    <property type="match status" value="1"/>
</dbReference>
<protein>
    <submittedName>
        <fullName evidence="6">Tyrosine-type recombinase/integrase</fullName>
    </submittedName>
</protein>
<reference evidence="6 7" key="1">
    <citation type="submission" date="2019-11" db="EMBL/GenBank/DDBJ databases">
        <title>Whole-genome sequence of Rhodoplanes serenus DSM 18633, type strain.</title>
        <authorList>
            <person name="Kyndt J.A."/>
            <person name="Meyer T.E."/>
        </authorList>
    </citation>
    <scope>NUCLEOTIDE SEQUENCE [LARGE SCALE GENOMIC DNA]</scope>
    <source>
        <strain evidence="6 7">DSM 18633</strain>
    </source>
</reference>
<evidence type="ECO:0000256" key="2">
    <source>
        <dbReference type="ARBA" id="ARBA00023125"/>
    </source>
</evidence>
<name>A0A9X4XMF4_9BRAD</name>
<keyword evidence="1" id="KW-0229">DNA integration</keyword>
<dbReference type="AlphaFoldDB" id="A0A9X4XMF4"/>
<dbReference type="EMBL" id="WNKV01000013">
    <property type="protein sequence ID" value="MTW17850.1"/>
    <property type="molecule type" value="Genomic_DNA"/>
</dbReference>
<evidence type="ECO:0000256" key="4">
    <source>
        <dbReference type="SAM" id="MobiDB-lite"/>
    </source>
</evidence>
<dbReference type="PANTHER" id="PTHR30349">
    <property type="entry name" value="PHAGE INTEGRASE-RELATED"/>
    <property type="match status" value="1"/>
</dbReference>
<comment type="caution">
    <text evidence="6">The sequence shown here is derived from an EMBL/GenBank/DDBJ whole genome shotgun (WGS) entry which is preliminary data.</text>
</comment>
<evidence type="ECO:0000259" key="5">
    <source>
        <dbReference type="PROSITE" id="PS51898"/>
    </source>
</evidence>
<dbReference type="GO" id="GO:0015074">
    <property type="term" value="P:DNA integration"/>
    <property type="evidence" value="ECO:0007669"/>
    <property type="project" value="UniProtKB-KW"/>
</dbReference>
<feature type="compositionally biased region" description="Polar residues" evidence="4">
    <location>
        <begin position="337"/>
        <end position="358"/>
    </location>
</feature>